<dbReference type="Proteomes" id="UP000533905">
    <property type="component" value="Unassembled WGS sequence"/>
</dbReference>
<protein>
    <submittedName>
        <fullName evidence="1">Uncharacterized protein</fullName>
    </submittedName>
</protein>
<accession>A0A7Y2JX61</accession>
<dbReference type="RefSeq" id="WP_171082405.1">
    <property type="nucleotide sequence ID" value="NZ_JABAIV010000002.1"/>
</dbReference>
<organism evidence="1 2">
    <name type="scientific">Telluria aromaticivorans</name>
    <dbReference type="NCBI Taxonomy" id="2725995"/>
    <lineage>
        <taxon>Bacteria</taxon>
        <taxon>Pseudomonadati</taxon>
        <taxon>Pseudomonadota</taxon>
        <taxon>Betaproteobacteria</taxon>
        <taxon>Burkholderiales</taxon>
        <taxon>Oxalobacteraceae</taxon>
        <taxon>Telluria group</taxon>
        <taxon>Telluria</taxon>
    </lineage>
</organism>
<dbReference type="AlphaFoldDB" id="A0A7Y2JX61"/>
<reference evidence="1 2" key="1">
    <citation type="submission" date="2020-04" db="EMBL/GenBank/DDBJ databases">
        <title>Massilia sp. nov., a cold adapted bacteria isolated from Arctic soil.</title>
        <authorList>
            <person name="Son J."/>
            <person name="Ka J.-O."/>
        </authorList>
    </citation>
    <scope>NUCLEOTIDE SEQUENCE [LARGE SCALE GENOMIC DNA]</scope>
    <source>
        <strain evidence="1 2">ML15P13</strain>
    </source>
</reference>
<keyword evidence="2" id="KW-1185">Reference proteome</keyword>
<gene>
    <name evidence="1" type="ORF">HGB41_06505</name>
</gene>
<name>A0A7Y2JX61_9BURK</name>
<evidence type="ECO:0000313" key="2">
    <source>
        <dbReference type="Proteomes" id="UP000533905"/>
    </source>
</evidence>
<evidence type="ECO:0000313" key="1">
    <source>
        <dbReference type="EMBL" id="NNG22652.1"/>
    </source>
</evidence>
<sequence length="78" mass="8455">MDDMIDSRIDTYRQALVDIGVALRRDCGSAYARGFLEDVKTSEAVIARILLPGAVRPCCELQCGDLVEPVSVGDPSIQ</sequence>
<proteinExistence type="predicted"/>
<comment type="caution">
    <text evidence="1">The sequence shown here is derived from an EMBL/GenBank/DDBJ whole genome shotgun (WGS) entry which is preliminary data.</text>
</comment>
<dbReference type="EMBL" id="JABAIV010000002">
    <property type="protein sequence ID" value="NNG22652.1"/>
    <property type="molecule type" value="Genomic_DNA"/>
</dbReference>